<protein>
    <submittedName>
        <fullName evidence="3">Uncharacterized protein</fullName>
    </submittedName>
</protein>
<feature type="chain" id="PRO_5014380157" evidence="2">
    <location>
        <begin position="21"/>
        <end position="370"/>
    </location>
</feature>
<dbReference type="EMBL" id="KZ613949">
    <property type="protein sequence ID" value="PMD37538.1"/>
    <property type="molecule type" value="Genomic_DNA"/>
</dbReference>
<dbReference type="OrthoDB" id="3683805at2759"/>
<proteinExistence type="predicted"/>
<keyword evidence="2" id="KW-0732">Signal</keyword>
<reference evidence="3 4" key="1">
    <citation type="submission" date="2016-04" db="EMBL/GenBank/DDBJ databases">
        <title>A degradative enzymes factory behind the ericoid mycorrhizal symbiosis.</title>
        <authorList>
            <consortium name="DOE Joint Genome Institute"/>
            <person name="Martino E."/>
            <person name="Morin E."/>
            <person name="Grelet G."/>
            <person name="Kuo A."/>
            <person name="Kohler A."/>
            <person name="Daghino S."/>
            <person name="Barry K."/>
            <person name="Choi C."/>
            <person name="Cichocki N."/>
            <person name="Clum A."/>
            <person name="Copeland A."/>
            <person name="Hainaut M."/>
            <person name="Haridas S."/>
            <person name="Labutti K."/>
            <person name="Lindquist E."/>
            <person name="Lipzen A."/>
            <person name="Khouja H.-R."/>
            <person name="Murat C."/>
            <person name="Ohm R."/>
            <person name="Olson A."/>
            <person name="Spatafora J."/>
            <person name="Veneault-Fourrey C."/>
            <person name="Henrissat B."/>
            <person name="Grigoriev I."/>
            <person name="Martin F."/>
            <person name="Perotto S."/>
        </authorList>
    </citation>
    <scope>NUCLEOTIDE SEQUENCE [LARGE SCALE GENOMIC DNA]</scope>
    <source>
        <strain evidence="3 4">F</strain>
    </source>
</reference>
<feature type="compositionally biased region" description="Low complexity" evidence="1">
    <location>
        <begin position="121"/>
        <end position="142"/>
    </location>
</feature>
<evidence type="ECO:0000313" key="4">
    <source>
        <dbReference type="Proteomes" id="UP000235786"/>
    </source>
</evidence>
<evidence type="ECO:0000256" key="1">
    <source>
        <dbReference type="SAM" id="MobiDB-lite"/>
    </source>
</evidence>
<feature type="region of interest" description="Disordered" evidence="1">
    <location>
        <begin position="84"/>
        <end position="146"/>
    </location>
</feature>
<evidence type="ECO:0000313" key="3">
    <source>
        <dbReference type="EMBL" id="PMD37538.1"/>
    </source>
</evidence>
<organism evidence="3 4">
    <name type="scientific">Hyaloscypha variabilis (strain UAMH 11265 / GT02V1 / F)</name>
    <name type="common">Meliniomyces variabilis</name>
    <dbReference type="NCBI Taxonomy" id="1149755"/>
    <lineage>
        <taxon>Eukaryota</taxon>
        <taxon>Fungi</taxon>
        <taxon>Dikarya</taxon>
        <taxon>Ascomycota</taxon>
        <taxon>Pezizomycotina</taxon>
        <taxon>Leotiomycetes</taxon>
        <taxon>Helotiales</taxon>
        <taxon>Hyaloscyphaceae</taxon>
        <taxon>Hyaloscypha</taxon>
        <taxon>Hyaloscypha variabilis</taxon>
    </lineage>
</organism>
<sequence length="370" mass="39751">MSMIRLAFQFWKLILHQLMGLQPEIMLKQLIGQPHLSLGKETFAGKSTLLVAAVLGFQQLASGLSIGLNPRNLANALDRRAELPTWRFPTSDPDPAPVANPGDHPDSSTSSGQVGEGGSSGETTGTSQPHIGQSSGSGTSAPAPAPVIATLGTDAEKVAMGLKPGTDFRTAFDNFENWFISSGRNAKTQNPWVFFTRLGEDGNTAGGDLLVPNFQEGFAAGKYRQPGDAPASSNDKIQQMSDAMNPSSLLQQISGAVPKTQPKFWYDMVASYGVARLATTTGGKARILMPKGADNAPKETFWAEFEAYTLTGPDSKVQELWRYDSDSFTVQNGVKIFTNPPTLIWKQGQAPLGTLPDFTKVPDRTISLDF</sequence>
<dbReference type="AlphaFoldDB" id="A0A2J6RGB1"/>
<keyword evidence="4" id="KW-1185">Reference proteome</keyword>
<accession>A0A2J6RGB1</accession>
<name>A0A2J6RGB1_HYAVF</name>
<evidence type="ECO:0000256" key="2">
    <source>
        <dbReference type="SAM" id="SignalP"/>
    </source>
</evidence>
<gene>
    <name evidence="3" type="ORF">L207DRAFT_600068</name>
</gene>
<feature type="signal peptide" evidence="2">
    <location>
        <begin position="1"/>
        <end position="20"/>
    </location>
</feature>
<dbReference type="Proteomes" id="UP000235786">
    <property type="component" value="Unassembled WGS sequence"/>
</dbReference>